<dbReference type="Proteomes" id="UP000290870">
    <property type="component" value="Unassembled WGS sequence"/>
</dbReference>
<dbReference type="InterPro" id="IPR050625">
    <property type="entry name" value="ParA/MinD_ATPase"/>
</dbReference>
<evidence type="ECO:0000256" key="2">
    <source>
        <dbReference type="ARBA" id="ARBA00022840"/>
    </source>
</evidence>
<accession>A0A4Q0ZA28</accession>
<dbReference type="GO" id="GO:0051782">
    <property type="term" value="P:negative regulation of cell division"/>
    <property type="evidence" value="ECO:0007669"/>
    <property type="project" value="TreeGrafter"/>
</dbReference>
<evidence type="ECO:0000256" key="1">
    <source>
        <dbReference type="ARBA" id="ARBA00022741"/>
    </source>
</evidence>
<dbReference type="GO" id="GO:0005829">
    <property type="term" value="C:cytosol"/>
    <property type="evidence" value="ECO:0007669"/>
    <property type="project" value="TreeGrafter"/>
</dbReference>
<dbReference type="GO" id="GO:0009898">
    <property type="term" value="C:cytoplasmic side of plasma membrane"/>
    <property type="evidence" value="ECO:0007669"/>
    <property type="project" value="TreeGrafter"/>
</dbReference>
<dbReference type="EMBL" id="PDJZ01000017">
    <property type="protein sequence ID" value="RXJ83064.1"/>
    <property type="molecule type" value="Genomic_DNA"/>
</dbReference>
<gene>
    <name evidence="4" type="ORF">CRU90_11465</name>
</gene>
<dbReference type="Pfam" id="PF10609">
    <property type="entry name" value="ParA"/>
    <property type="match status" value="1"/>
</dbReference>
<dbReference type="GO" id="GO:0016887">
    <property type="term" value="F:ATP hydrolysis activity"/>
    <property type="evidence" value="ECO:0007669"/>
    <property type="project" value="TreeGrafter"/>
</dbReference>
<protein>
    <submittedName>
        <fullName evidence="4">ATP-binding protein</fullName>
    </submittedName>
</protein>
<dbReference type="PANTHER" id="PTHR43384:SF4">
    <property type="entry name" value="CELLULOSE BIOSYNTHESIS PROTEIN BCSQ-RELATED"/>
    <property type="match status" value="1"/>
</dbReference>
<dbReference type="Gene3D" id="3.40.50.300">
    <property type="entry name" value="P-loop containing nucleotide triphosphate hydrolases"/>
    <property type="match status" value="1"/>
</dbReference>
<dbReference type="AlphaFoldDB" id="A0A4Q0ZA28"/>
<organism evidence="4 5">
    <name type="scientific">Arcobacter cloacae</name>
    <dbReference type="NCBI Taxonomy" id="1054034"/>
    <lineage>
        <taxon>Bacteria</taxon>
        <taxon>Pseudomonadati</taxon>
        <taxon>Campylobacterota</taxon>
        <taxon>Epsilonproteobacteria</taxon>
        <taxon>Campylobacterales</taxon>
        <taxon>Arcobacteraceae</taxon>
        <taxon>Arcobacter</taxon>
    </lineage>
</organism>
<proteinExistence type="predicted"/>
<dbReference type="PIRSF" id="PIRSF003092">
    <property type="entry name" value="MinD"/>
    <property type="match status" value="1"/>
</dbReference>
<dbReference type="InterPro" id="IPR027417">
    <property type="entry name" value="P-loop_NTPase"/>
</dbReference>
<keyword evidence="1 3" id="KW-0547">Nucleotide-binding</keyword>
<feature type="binding site" evidence="3">
    <location>
        <begin position="35"/>
        <end position="42"/>
    </location>
    <ligand>
        <name>ATP</name>
        <dbReference type="ChEBI" id="CHEBI:30616"/>
    </ligand>
</feature>
<comment type="caution">
    <text evidence="4">The sequence shown here is derived from an EMBL/GenBank/DDBJ whole genome shotgun (WGS) entry which is preliminary data.</text>
</comment>
<dbReference type="InterPro" id="IPR025501">
    <property type="entry name" value="MinD_FleN"/>
</dbReference>
<dbReference type="RefSeq" id="WP_128987413.1">
    <property type="nucleotide sequence ID" value="NZ_PDJZ01000017.1"/>
</dbReference>
<name>A0A4Q0ZA28_9BACT</name>
<sequence length="272" mass="30218">MFNSISSQASKLVKLTNSVKKNYSKTKILTITSGKGGVGKSTITANIAFLLSKRGFNVAVLDADIGLANMQVLFDVKPQNSFFEYIDGTRTLDEVITKTNYSNISLIAGKSGFQYTLNKNSFVFSRVVKELVSLNKFDILLIDTGAGLNDYVKEFLSVSDNILAITTTDPSALTDVYSLIKMLSVEKSKLMLSFNHTKSYQIGETISNSLVNLGKKNRLKEDFMVEYIGNISTSETISTTGRLRKLFVNEFSTDEITRQLQNIVDRILVNIH</sequence>
<dbReference type="InterPro" id="IPR033756">
    <property type="entry name" value="YlxH/NBP35"/>
</dbReference>
<evidence type="ECO:0000313" key="5">
    <source>
        <dbReference type="Proteomes" id="UP000290870"/>
    </source>
</evidence>
<evidence type="ECO:0000256" key="3">
    <source>
        <dbReference type="PIRSR" id="PIRSR003092-1"/>
    </source>
</evidence>
<dbReference type="SUPFAM" id="SSF52540">
    <property type="entry name" value="P-loop containing nucleoside triphosphate hydrolases"/>
    <property type="match status" value="1"/>
</dbReference>
<dbReference type="OrthoDB" id="9773088at2"/>
<reference evidence="4 5" key="1">
    <citation type="submission" date="2017-10" db="EMBL/GenBank/DDBJ databases">
        <title>Genomics of the genus Arcobacter.</title>
        <authorList>
            <person name="Perez-Cataluna A."/>
            <person name="Figueras M.J."/>
        </authorList>
    </citation>
    <scope>NUCLEOTIDE SEQUENCE [LARGE SCALE GENOMIC DNA]</scope>
    <source>
        <strain evidence="4 5">F26</strain>
    </source>
</reference>
<evidence type="ECO:0000313" key="4">
    <source>
        <dbReference type="EMBL" id="RXJ83064.1"/>
    </source>
</evidence>
<keyword evidence="2 3" id="KW-0067">ATP-binding</keyword>
<dbReference type="GO" id="GO:0005524">
    <property type="term" value="F:ATP binding"/>
    <property type="evidence" value="ECO:0007669"/>
    <property type="project" value="UniProtKB-KW"/>
</dbReference>
<dbReference type="PANTHER" id="PTHR43384">
    <property type="entry name" value="SEPTUM SITE-DETERMINING PROTEIN MIND HOMOLOG, CHLOROPLASTIC-RELATED"/>
    <property type="match status" value="1"/>
</dbReference>